<comment type="pathway">
    <text evidence="4">Amino-sugar metabolism; N-acetylneuraminate degradation; D-fructose 6-phosphate from N-acetylneuraminate: step 5/5.</text>
</comment>
<sequence>MNIIEVENYEELSIVGAEIISGRVKSQPHLTMGFATGGTPVGTYRELISDHSTKKTSYKNVTAFNLDEYLGLSGDHPNSYCHFMKEHLFQHIDIHSTSTFIPNGLAENPLEECRRYEELIEEKGGIDLQLLGIGFNGHIGFNEPYTSFSSRTHIVDLALSTRKANARYFNSIDDVPSQAVTMGIGTIMESREILLLISGAGKQAALSRLLDGDVNEEFPASALLSHSAVTIVADAAALGTRGRFS</sequence>
<keyword evidence="3 4" id="KW-0119">Carbohydrate metabolism</keyword>
<evidence type="ECO:0000256" key="1">
    <source>
        <dbReference type="ARBA" id="ARBA00000644"/>
    </source>
</evidence>
<proteinExistence type="inferred from homology"/>
<feature type="active site" description="Proton acceptor; for enolization step" evidence="4">
    <location>
        <position position="67"/>
    </location>
</feature>
<reference evidence="6 7" key="1">
    <citation type="submission" date="2019-11" db="EMBL/GenBank/DDBJ databases">
        <title>Bacillus lacus genome.</title>
        <authorList>
            <person name="Allen C.J."/>
            <person name="Newman J.D."/>
        </authorList>
    </citation>
    <scope>NUCLEOTIDE SEQUENCE [LARGE SCALE GENOMIC DNA]</scope>
    <source>
        <strain evidence="6 7">KCTC 33946</strain>
    </source>
</reference>
<dbReference type="HAMAP" id="MF_01241">
    <property type="entry name" value="GlcN6P_deamin"/>
    <property type="match status" value="1"/>
</dbReference>
<dbReference type="InterPro" id="IPR006148">
    <property type="entry name" value="Glc/Gal-6P_isomerase"/>
</dbReference>
<evidence type="ECO:0000313" key="7">
    <source>
        <dbReference type="Proteomes" id="UP000448867"/>
    </source>
</evidence>
<dbReference type="InterPro" id="IPR004547">
    <property type="entry name" value="Glucosamine6P_isomerase"/>
</dbReference>
<protein>
    <recommendedName>
        <fullName evidence="4">Glucosamine-6-phosphate deaminase</fullName>
        <ecNumber evidence="4">3.5.99.6</ecNumber>
    </recommendedName>
    <alternativeName>
        <fullName evidence="4">GlcN6P deaminase</fullName>
        <shortName evidence="4">GNPDA</shortName>
    </alternativeName>
    <alternativeName>
        <fullName evidence="4">Glucosamine-6-phosphate isomerase</fullName>
    </alternativeName>
</protein>
<dbReference type="EC" id="3.5.99.6" evidence="4"/>
<comment type="similarity">
    <text evidence="4">Belongs to the glucosamine/galactosamine-6-phosphate isomerase family. NagB subfamily.</text>
</comment>
<evidence type="ECO:0000259" key="5">
    <source>
        <dbReference type="Pfam" id="PF01182"/>
    </source>
</evidence>
<keyword evidence="2 4" id="KW-0378">Hydrolase</keyword>
<dbReference type="NCBIfam" id="TIGR00502">
    <property type="entry name" value="nagB"/>
    <property type="match status" value="1"/>
</dbReference>
<comment type="caution">
    <text evidence="6">The sequence shown here is derived from an EMBL/GenBank/DDBJ whole genome shotgun (WGS) entry which is preliminary data.</text>
</comment>
<dbReference type="PANTHER" id="PTHR11280:SF5">
    <property type="entry name" value="GLUCOSAMINE-6-PHOSPHATE ISOMERASE"/>
    <property type="match status" value="1"/>
</dbReference>
<dbReference type="GO" id="GO:0006046">
    <property type="term" value="P:N-acetylglucosamine catabolic process"/>
    <property type="evidence" value="ECO:0007669"/>
    <property type="project" value="UniProtKB-UniRule"/>
</dbReference>
<evidence type="ECO:0000256" key="2">
    <source>
        <dbReference type="ARBA" id="ARBA00022801"/>
    </source>
</evidence>
<dbReference type="InterPro" id="IPR018321">
    <property type="entry name" value="Glucosamine6P_isomerase_CS"/>
</dbReference>
<dbReference type="GO" id="GO:0006043">
    <property type="term" value="P:glucosamine catabolic process"/>
    <property type="evidence" value="ECO:0007669"/>
    <property type="project" value="TreeGrafter"/>
</dbReference>
<dbReference type="Proteomes" id="UP000448867">
    <property type="component" value="Unassembled WGS sequence"/>
</dbReference>
<dbReference type="InterPro" id="IPR037171">
    <property type="entry name" value="NagB/RpiA_transferase-like"/>
</dbReference>
<dbReference type="CDD" id="cd01399">
    <property type="entry name" value="GlcN6P_deaminase"/>
    <property type="match status" value="1"/>
</dbReference>
<dbReference type="GO" id="GO:0042802">
    <property type="term" value="F:identical protein binding"/>
    <property type="evidence" value="ECO:0007669"/>
    <property type="project" value="TreeGrafter"/>
</dbReference>
<keyword evidence="7" id="KW-1185">Reference proteome</keyword>
<comment type="catalytic activity">
    <reaction evidence="1 4">
        <text>alpha-D-glucosamine 6-phosphate + H2O = beta-D-fructose 6-phosphate + NH4(+)</text>
        <dbReference type="Rhea" id="RHEA:12172"/>
        <dbReference type="ChEBI" id="CHEBI:15377"/>
        <dbReference type="ChEBI" id="CHEBI:28938"/>
        <dbReference type="ChEBI" id="CHEBI:57634"/>
        <dbReference type="ChEBI" id="CHEBI:75989"/>
        <dbReference type="EC" id="3.5.99.6"/>
    </reaction>
</comment>
<dbReference type="RefSeq" id="WP_154307033.1">
    <property type="nucleotide sequence ID" value="NZ_WKKI01000008.1"/>
</dbReference>
<evidence type="ECO:0000313" key="6">
    <source>
        <dbReference type="EMBL" id="MRX71905.1"/>
    </source>
</evidence>
<evidence type="ECO:0000256" key="3">
    <source>
        <dbReference type="ARBA" id="ARBA00023277"/>
    </source>
</evidence>
<dbReference type="GO" id="GO:0004342">
    <property type="term" value="F:glucosamine-6-phosphate deaminase activity"/>
    <property type="evidence" value="ECO:0007669"/>
    <property type="project" value="UniProtKB-UniRule"/>
</dbReference>
<feature type="domain" description="Glucosamine/galactosamine-6-phosphate isomerase" evidence="5">
    <location>
        <begin position="20"/>
        <end position="226"/>
    </location>
</feature>
<dbReference type="SUPFAM" id="SSF100950">
    <property type="entry name" value="NagB/RpiA/CoA transferase-like"/>
    <property type="match status" value="1"/>
</dbReference>
<name>A0A7X2IYA7_9BACI</name>
<dbReference type="Gene3D" id="3.40.50.1360">
    <property type="match status" value="1"/>
</dbReference>
<dbReference type="FunFam" id="3.40.50.1360:FF:000003">
    <property type="entry name" value="Glucosamine-6-phosphate deaminase"/>
    <property type="match status" value="1"/>
</dbReference>
<dbReference type="PANTHER" id="PTHR11280">
    <property type="entry name" value="GLUCOSAMINE-6-PHOSPHATE ISOMERASE"/>
    <property type="match status" value="1"/>
</dbReference>
<gene>
    <name evidence="4 6" type="primary">nagB</name>
    <name evidence="6" type="ORF">GJU40_06925</name>
</gene>
<dbReference type="GO" id="GO:0019262">
    <property type="term" value="P:N-acetylneuraminate catabolic process"/>
    <property type="evidence" value="ECO:0007669"/>
    <property type="project" value="UniProtKB-UniRule"/>
</dbReference>
<dbReference type="GO" id="GO:0005737">
    <property type="term" value="C:cytoplasm"/>
    <property type="evidence" value="ECO:0007669"/>
    <property type="project" value="TreeGrafter"/>
</dbReference>
<dbReference type="EMBL" id="WKKI01000008">
    <property type="protein sequence ID" value="MRX71905.1"/>
    <property type="molecule type" value="Genomic_DNA"/>
</dbReference>
<feature type="active site" description="Proton acceptor; for ring-opening step" evidence="4">
    <location>
        <position position="138"/>
    </location>
</feature>
<dbReference type="OrthoDB" id="9791139at2"/>
<feature type="active site" description="For ring-opening step" evidence="4">
    <location>
        <position position="143"/>
    </location>
</feature>
<dbReference type="Pfam" id="PF01182">
    <property type="entry name" value="Glucosamine_iso"/>
    <property type="match status" value="1"/>
</dbReference>
<accession>A0A7X2IYA7</accession>
<feature type="active site" description="For ring-opening step" evidence="4">
    <location>
        <position position="136"/>
    </location>
</feature>
<dbReference type="PROSITE" id="PS01161">
    <property type="entry name" value="GLC_GALNAC_ISOMERASE"/>
    <property type="match status" value="1"/>
</dbReference>
<dbReference type="GO" id="GO:0005975">
    <property type="term" value="P:carbohydrate metabolic process"/>
    <property type="evidence" value="ECO:0007669"/>
    <property type="project" value="InterPro"/>
</dbReference>
<evidence type="ECO:0000256" key="4">
    <source>
        <dbReference type="HAMAP-Rule" id="MF_01241"/>
    </source>
</evidence>
<dbReference type="AlphaFoldDB" id="A0A7X2IYA7"/>
<organism evidence="6 7">
    <name type="scientific">Metabacillus lacus</name>
    <dbReference type="NCBI Taxonomy" id="1983721"/>
    <lineage>
        <taxon>Bacteria</taxon>
        <taxon>Bacillati</taxon>
        <taxon>Bacillota</taxon>
        <taxon>Bacilli</taxon>
        <taxon>Bacillales</taxon>
        <taxon>Bacillaceae</taxon>
        <taxon>Metabacillus</taxon>
    </lineage>
</organism>
<dbReference type="UniPathway" id="UPA00629">
    <property type="reaction ID" value="UER00684"/>
</dbReference>
<comment type="caution">
    <text evidence="4">Lacks conserved residue(s) required for the propagation of feature annotation.</text>
</comment>
<comment type="function">
    <text evidence="4">Catalyzes the reversible isomerization-deamination of glucosamine 6-phosphate (GlcN6P) to form fructose 6-phosphate (Fru6P) and ammonium ion.</text>
</comment>